<name>A0A6A0AJ15_HAELA</name>
<protein>
    <submittedName>
        <fullName evidence="1">Integrase catalytic domain-containing protein</fullName>
    </submittedName>
</protein>
<dbReference type="EMBL" id="BLLF01006190">
    <property type="protein sequence ID" value="GFH32044.1"/>
    <property type="molecule type" value="Genomic_DNA"/>
</dbReference>
<dbReference type="Proteomes" id="UP000485058">
    <property type="component" value="Unassembled WGS sequence"/>
</dbReference>
<evidence type="ECO:0000313" key="2">
    <source>
        <dbReference type="Proteomes" id="UP000485058"/>
    </source>
</evidence>
<accession>A0A6A0AJ15</accession>
<reference evidence="1 2" key="1">
    <citation type="submission" date="2020-02" db="EMBL/GenBank/DDBJ databases">
        <title>Draft genome sequence of Haematococcus lacustris strain NIES-144.</title>
        <authorList>
            <person name="Morimoto D."/>
            <person name="Nakagawa S."/>
            <person name="Yoshida T."/>
            <person name="Sawayama S."/>
        </authorList>
    </citation>
    <scope>NUCLEOTIDE SEQUENCE [LARGE SCALE GENOMIC DNA]</scope>
    <source>
        <strain evidence="1 2">NIES-144</strain>
    </source>
</reference>
<dbReference type="AlphaFoldDB" id="A0A6A0AJ15"/>
<sequence>MGNIRIAQHRDTLRYATTHSGSYKPAARQLHPGSFVWTQRPQANTLQLDCTSRGTTVLEVQRRTQAVATQPAAPPLKEVFTTKPGRDRAAAAQRLHGRV</sequence>
<keyword evidence="2" id="KW-1185">Reference proteome</keyword>
<comment type="caution">
    <text evidence="1">The sequence shown here is derived from an EMBL/GenBank/DDBJ whole genome shotgun (WGS) entry which is preliminary data.</text>
</comment>
<proteinExistence type="predicted"/>
<organism evidence="1 2">
    <name type="scientific">Haematococcus lacustris</name>
    <name type="common">Green alga</name>
    <name type="synonym">Haematococcus pluvialis</name>
    <dbReference type="NCBI Taxonomy" id="44745"/>
    <lineage>
        <taxon>Eukaryota</taxon>
        <taxon>Viridiplantae</taxon>
        <taxon>Chlorophyta</taxon>
        <taxon>core chlorophytes</taxon>
        <taxon>Chlorophyceae</taxon>
        <taxon>CS clade</taxon>
        <taxon>Chlamydomonadales</taxon>
        <taxon>Haematococcaceae</taxon>
        <taxon>Haematococcus</taxon>
    </lineage>
</organism>
<evidence type="ECO:0000313" key="1">
    <source>
        <dbReference type="EMBL" id="GFH32044.1"/>
    </source>
</evidence>
<gene>
    <name evidence="1" type="ORF">HaLaN_31196</name>
</gene>
<feature type="non-terminal residue" evidence="1">
    <location>
        <position position="99"/>
    </location>
</feature>